<dbReference type="InterPro" id="IPR035938">
    <property type="entry name" value="Hemerythrin-like_sf"/>
</dbReference>
<dbReference type="PANTHER" id="PTHR37164:SF1">
    <property type="entry name" value="BACTERIOHEMERYTHRIN"/>
    <property type="match status" value="1"/>
</dbReference>
<gene>
    <name evidence="5" type="ORF">SAMN02745784_03015</name>
</gene>
<dbReference type="Gene3D" id="1.20.120.50">
    <property type="entry name" value="Hemerythrin-like"/>
    <property type="match status" value="1"/>
</dbReference>
<evidence type="ECO:0000256" key="2">
    <source>
        <dbReference type="ARBA" id="ARBA00022723"/>
    </source>
</evidence>
<dbReference type="InterPro" id="IPR012827">
    <property type="entry name" value="Hemerythrin_metal-bd"/>
</dbReference>
<dbReference type="NCBIfam" id="TIGR02481">
    <property type="entry name" value="hemeryth_dom"/>
    <property type="match status" value="1"/>
</dbReference>
<dbReference type="InterPro" id="IPR012312">
    <property type="entry name" value="Hemerythrin-like"/>
</dbReference>
<evidence type="ECO:0000256" key="3">
    <source>
        <dbReference type="ARBA" id="ARBA00023004"/>
    </source>
</evidence>
<dbReference type="EMBL" id="FQTY01000024">
    <property type="protein sequence ID" value="SHF16275.1"/>
    <property type="molecule type" value="Genomic_DNA"/>
</dbReference>
<evidence type="ECO:0000259" key="4">
    <source>
        <dbReference type="Pfam" id="PF01814"/>
    </source>
</evidence>
<dbReference type="GeneID" id="90995249"/>
<dbReference type="AlphaFoldDB" id="A0A1M4ZE91"/>
<dbReference type="Pfam" id="PF01814">
    <property type="entry name" value="Hemerythrin"/>
    <property type="match status" value="1"/>
</dbReference>
<dbReference type="GO" id="GO:0046872">
    <property type="term" value="F:metal ion binding"/>
    <property type="evidence" value="ECO:0007669"/>
    <property type="project" value="UniProtKB-KW"/>
</dbReference>
<feature type="domain" description="Hemerythrin-like" evidence="4">
    <location>
        <begin position="10"/>
        <end position="126"/>
    </location>
</feature>
<evidence type="ECO:0000313" key="5">
    <source>
        <dbReference type="EMBL" id="SHF16275.1"/>
    </source>
</evidence>
<keyword evidence="2" id="KW-0479">Metal-binding</keyword>
<keyword evidence="3" id="KW-0408">Iron</keyword>
<dbReference type="RefSeq" id="WP_072977823.1">
    <property type="nucleotide sequence ID" value="NZ_FQTY01000024.1"/>
</dbReference>
<reference evidence="6" key="1">
    <citation type="submission" date="2016-11" db="EMBL/GenBank/DDBJ databases">
        <authorList>
            <person name="Varghese N."/>
            <person name="Submissions S."/>
        </authorList>
    </citation>
    <scope>NUCLEOTIDE SEQUENCE [LARGE SCALE GENOMIC DNA]</scope>
    <source>
        <strain evidence="6">DSM 18095</strain>
    </source>
</reference>
<dbReference type="STRING" id="1123404.SAMN02745784_03015"/>
<dbReference type="NCBIfam" id="NF033749">
    <property type="entry name" value="bact_hemeryth"/>
    <property type="match status" value="1"/>
</dbReference>
<dbReference type="CDD" id="cd12107">
    <property type="entry name" value="Hemerythrin"/>
    <property type="match status" value="1"/>
</dbReference>
<dbReference type="PROSITE" id="PS00550">
    <property type="entry name" value="HEMERYTHRINS"/>
    <property type="match status" value="1"/>
</dbReference>
<organism evidence="5 6">
    <name type="scientific">Tissierella praeacuta DSM 18095</name>
    <dbReference type="NCBI Taxonomy" id="1123404"/>
    <lineage>
        <taxon>Bacteria</taxon>
        <taxon>Bacillati</taxon>
        <taxon>Bacillota</taxon>
        <taxon>Tissierellia</taxon>
        <taxon>Tissierellales</taxon>
        <taxon>Tissierellaceae</taxon>
        <taxon>Tissierella</taxon>
    </lineage>
</organism>
<keyword evidence="6" id="KW-1185">Reference proteome</keyword>
<dbReference type="InterPro" id="IPR016131">
    <property type="entry name" value="Haemerythrin_Fe_BS"/>
</dbReference>
<dbReference type="InterPro" id="IPR050669">
    <property type="entry name" value="Hemerythrin"/>
</dbReference>
<comment type="similarity">
    <text evidence="1">Belongs to the hemerythrin family.</text>
</comment>
<evidence type="ECO:0000313" key="6">
    <source>
        <dbReference type="Proteomes" id="UP000184114"/>
    </source>
</evidence>
<sequence length="132" mass="16039">MLWWTEELETGIESIDKQHKSIFDKASEIFNLGVNSNIKEVEKIFIFLMGYANNHFYEEEILMMENSYKDFIEHRRQHNYFIEKIYRIYQNTIEGQVSEENLNDLKLLIIEWLANHINVEDKKYIKLMKSIQ</sequence>
<protein>
    <submittedName>
        <fullName evidence="5">Hemerythrin</fullName>
    </submittedName>
</protein>
<evidence type="ECO:0000256" key="1">
    <source>
        <dbReference type="ARBA" id="ARBA00010587"/>
    </source>
</evidence>
<name>A0A1M4ZE91_9FIRM</name>
<dbReference type="PANTHER" id="PTHR37164">
    <property type="entry name" value="BACTERIOHEMERYTHRIN"/>
    <property type="match status" value="1"/>
</dbReference>
<dbReference type="SUPFAM" id="SSF47188">
    <property type="entry name" value="Hemerythrin-like"/>
    <property type="match status" value="1"/>
</dbReference>
<proteinExistence type="inferred from homology"/>
<dbReference type="Proteomes" id="UP000184114">
    <property type="component" value="Unassembled WGS sequence"/>
</dbReference>
<accession>A0A1M4ZE91</accession>